<evidence type="ECO:0000313" key="2">
    <source>
        <dbReference type="EMBL" id="KAL2712853.1"/>
    </source>
</evidence>
<dbReference type="Proteomes" id="UP001607302">
    <property type="component" value="Unassembled WGS sequence"/>
</dbReference>
<sequence length="137" mass="14679">MTGDLGGEGRKSEPSPKEKRVEGKCAVSVLDQAYCLFLSRGGHRSSGSKAKRFARRARWASTGGGSDINGFDVCGKSKSCGASSSSPSSSSSFSSLSNATSFFGYESDEAKTNLPRRLRFTTTNRVINENSFPFQDI</sequence>
<feature type="region of interest" description="Disordered" evidence="1">
    <location>
        <begin position="1"/>
        <end position="23"/>
    </location>
</feature>
<comment type="caution">
    <text evidence="2">The sequence shown here is derived from an EMBL/GenBank/DDBJ whole genome shotgun (WGS) entry which is preliminary data.</text>
</comment>
<accession>A0ABD1ZWY8</accession>
<proteinExistence type="predicted"/>
<evidence type="ECO:0000313" key="3">
    <source>
        <dbReference type="Proteomes" id="UP001607302"/>
    </source>
</evidence>
<dbReference type="EMBL" id="JAUDFV010000164">
    <property type="protein sequence ID" value="KAL2712853.1"/>
    <property type="molecule type" value="Genomic_DNA"/>
</dbReference>
<keyword evidence="3" id="KW-1185">Reference proteome</keyword>
<gene>
    <name evidence="2" type="ORF">V1478_017444</name>
</gene>
<organism evidence="2 3">
    <name type="scientific">Vespula squamosa</name>
    <name type="common">Southern yellow jacket</name>
    <name type="synonym">Wasp</name>
    <dbReference type="NCBI Taxonomy" id="30214"/>
    <lineage>
        <taxon>Eukaryota</taxon>
        <taxon>Metazoa</taxon>
        <taxon>Ecdysozoa</taxon>
        <taxon>Arthropoda</taxon>
        <taxon>Hexapoda</taxon>
        <taxon>Insecta</taxon>
        <taxon>Pterygota</taxon>
        <taxon>Neoptera</taxon>
        <taxon>Endopterygota</taxon>
        <taxon>Hymenoptera</taxon>
        <taxon>Apocrita</taxon>
        <taxon>Aculeata</taxon>
        <taxon>Vespoidea</taxon>
        <taxon>Vespidae</taxon>
        <taxon>Vespinae</taxon>
        <taxon>Vespula</taxon>
    </lineage>
</organism>
<name>A0ABD1ZWY8_VESSQ</name>
<feature type="compositionally biased region" description="Basic and acidic residues" evidence="1">
    <location>
        <begin position="7"/>
        <end position="23"/>
    </location>
</feature>
<reference evidence="2 3" key="1">
    <citation type="journal article" date="2024" name="Ann. Entomol. Soc. Am.">
        <title>Genomic analyses of the southern and eastern yellowjacket wasps (Hymenoptera: Vespidae) reveal evolutionary signatures of social life.</title>
        <authorList>
            <person name="Catto M.A."/>
            <person name="Caine P.B."/>
            <person name="Orr S.E."/>
            <person name="Hunt B.G."/>
            <person name="Goodisman M.A.D."/>
        </authorList>
    </citation>
    <scope>NUCLEOTIDE SEQUENCE [LARGE SCALE GENOMIC DNA]</scope>
    <source>
        <strain evidence="2">233</strain>
        <tissue evidence="2">Head and thorax</tissue>
    </source>
</reference>
<protein>
    <submittedName>
        <fullName evidence="2">Uncharacterized protein</fullName>
    </submittedName>
</protein>
<feature type="region of interest" description="Disordered" evidence="1">
    <location>
        <begin position="78"/>
        <end position="97"/>
    </location>
</feature>
<dbReference type="AlphaFoldDB" id="A0ABD1ZWY8"/>
<evidence type="ECO:0000256" key="1">
    <source>
        <dbReference type="SAM" id="MobiDB-lite"/>
    </source>
</evidence>